<keyword evidence="1" id="KW-0472">Membrane</keyword>
<comment type="caution">
    <text evidence="2">The sequence shown here is derived from an EMBL/GenBank/DDBJ whole genome shotgun (WGS) entry which is preliminary data.</text>
</comment>
<protein>
    <submittedName>
        <fullName evidence="2">Uncharacterized protein</fullName>
    </submittedName>
</protein>
<organism evidence="2 3">
    <name type="scientific">Citrus x changshan-huyou</name>
    <dbReference type="NCBI Taxonomy" id="2935761"/>
    <lineage>
        <taxon>Eukaryota</taxon>
        <taxon>Viridiplantae</taxon>
        <taxon>Streptophyta</taxon>
        <taxon>Embryophyta</taxon>
        <taxon>Tracheophyta</taxon>
        <taxon>Spermatophyta</taxon>
        <taxon>Magnoliopsida</taxon>
        <taxon>eudicotyledons</taxon>
        <taxon>Gunneridae</taxon>
        <taxon>Pentapetalae</taxon>
        <taxon>rosids</taxon>
        <taxon>malvids</taxon>
        <taxon>Sapindales</taxon>
        <taxon>Rutaceae</taxon>
        <taxon>Aurantioideae</taxon>
        <taxon>Citrus</taxon>
    </lineage>
</organism>
<keyword evidence="1" id="KW-0812">Transmembrane</keyword>
<proteinExistence type="predicted"/>
<gene>
    <name evidence="2" type="ORF">WN944_025489</name>
</gene>
<dbReference type="AlphaFoldDB" id="A0AAP0QDM2"/>
<dbReference type="Proteomes" id="UP001428341">
    <property type="component" value="Unassembled WGS sequence"/>
</dbReference>
<reference evidence="2 3" key="1">
    <citation type="submission" date="2024-05" db="EMBL/GenBank/DDBJ databases">
        <title>Haplotype-resolved chromosome-level genome assembly of Huyou (Citrus changshanensis).</title>
        <authorList>
            <person name="Miao C."/>
            <person name="Chen W."/>
            <person name="Wu Y."/>
            <person name="Wang L."/>
            <person name="Zhao S."/>
            <person name="Grierson D."/>
            <person name="Xu C."/>
            <person name="Chen K."/>
        </authorList>
    </citation>
    <scope>NUCLEOTIDE SEQUENCE [LARGE SCALE GENOMIC DNA]</scope>
    <source>
        <strain evidence="2">01-14</strain>
        <tissue evidence="2">Leaf</tissue>
    </source>
</reference>
<keyword evidence="3" id="KW-1185">Reference proteome</keyword>
<feature type="transmembrane region" description="Helical" evidence="1">
    <location>
        <begin position="12"/>
        <end position="32"/>
    </location>
</feature>
<keyword evidence="1" id="KW-1133">Transmembrane helix</keyword>
<name>A0AAP0QDM2_9ROSI</name>
<dbReference type="EMBL" id="JBCGBO010000024">
    <property type="protein sequence ID" value="KAK9182345.1"/>
    <property type="molecule type" value="Genomic_DNA"/>
</dbReference>
<sequence>MTTFHFKLRSVSLLAGIGYSNFPALYALAIYVNKKCNLQRPQNSKGCAREISRASFCLSVQQLI</sequence>
<evidence type="ECO:0000313" key="2">
    <source>
        <dbReference type="EMBL" id="KAK9182345.1"/>
    </source>
</evidence>
<accession>A0AAP0QDM2</accession>
<evidence type="ECO:0000313" key="3">
    <source>
        <dbReference type="Proteomes" id="UP001428341"/>
    </source>
</evidence>
<evidence type="ECO:0000256" key="1">
    <source>
        <dbReference type="SAM" id="Phobius"/>
    </source>
</evidence>